<name>A0A9P6NFH7_9BASI</name>
<evidence type="ECO:0000313" key="3">
    <source>
        <dbReference type="Proteomes" id="UP000886653"/>
    </source>
</evidence>
<protein>
    <submittedName>
        <fullName evidence="2">Uncharacterized protein</fullName>
    </submittedName>
</protein>
<reference evidence="2" key="1">
    <citation type="submission" date="2013-11" db="EMBL/GenBank/DDBJ databases">
        <title>Genome sequence of the fusiform rust pathogen reveals effectors for host alternation and coevolution with pine.</title>
        <authorList>
            <consortium name="DOE Joint Genome Institute"/>
            <person name="Smith K."/>
            <person name="Pendleton A."/>
            <person name="Kubisiak T."/>
            <person name="Anderson C."/>
            <person name="Salamov A."/>
            <person name="Aerts A."/>
            <person name="Riley R."/>
            <person name="Clum A."/>
            <person name="Lindquist E."/>
            <person name="Ence D."/>
            <person name="Campbell M."/>
            <person name="Kronenberg Z."/>
            <person name="Feau N."/>
            <person name="Dhillon B."/>
            <person name="Hamelin R."/>
            <person name="Burleigh J."/>
            <person name="Smith J."/>
            <person name="Yandell M."/>
            <person name="Nelson C."/>
            <person name="Grigoriev I."/>
            <person name="Davis J."/>
        </authorList>
    </citation>
    <scope>NUCLEOTIDE SEQUENCE</scope>
    <source>
        <strain evidence="2">G11</strain>
    </source>
</reference>
<accession>A0A9P6NFH7</accession>
<comment type="caution">
    <text evidence="2">The sequence shown here is derived from an EMBL/GenBank/DDBJ whole genome shotgun (WGS) entry which is preliminary data.</text>
</comment>
<feature type="compositionally biased region" description="Acidic residues" evidence="1">
    <location>
        <begin position="18"/>
        <end position="30"/>
    </location>
</feature>
<dbReference type="OrthoDB" id="2507003at2759"/>
<proteinExistence type="predicted"/>
<sequence>MYQEGNENAFDNAGSKDEVEDEDEDEQEDIELNRGVYGGLLTEENITFFQKQMQDVILPTGITRLPSNLGQSNHGKLKAIQWHSLFAYLIPLVIPELYVIKVDEITPESN</sequence>
<organism evidence="2 3">
    <name type="scientific">Cronartium quercuum f. sp. fusiforme G11</name>
    <dbReference type="NCBI Taxonomy" id="708437"/>
    <lineage>
        <taxon>Eukaryota</taxon>
        <taxon>Fungi</taxon>
        <taxon>Dikarya</taxon>
        <taxon>Basidiomycota</taxon>
        <taxon>Pucciniomycotina</taxon>
        <taxon>Pucciniomycetes</taxon>
        <taxon>Pucciniales</taxon>
        <taxon>Coleosporiaceae</taxon>
        <taxon>Cronartium</taxon>
    </lineage>
</organism>
<dbReference type="EMBL" id="MU167329">
    <property type="protein sequence ID" value="KAG0143058.1"/>
    <property type="molecule type" value="Genomic_DNA"/>
</dbReference>
<gene>
    <name evidence="2" type="ORF">CROQUDRAFT_96740</name>
</gene>
<evidence type="ECO:0000313" key="2">
    <source>
        <dbReference type="EMBL" id="KAG0143058.1"/>
    </source>
</evidence>
<dbReference type="Proteomes" id="UP000886653">
    <property type="component" value="Unassembled WGS sequence"/>
</dbReference>
<evidence type="ECO:0000256" key="1">
    <source>
        <dbReference type="SAM" id="MobiDB-lite"/>
    </source>
</evidence>
<keyword evidence="3" id="KW-1185">Reference proteome</keyword>
<feature type="region of interest" description="Disordered" evidence="1">
    <location>
        <begin position="1"/>
        <end position="34"/>
    </location>
</feature>
<dbReference type="AlphaFoldDB" id="A0A9P6NFH7"/>